<dbReference type="SUPFAM" id="SSF56176">
    <property type="entry name" value="FAD-binding/transporter-associated domain-like"/>
    <property type="match status" value="1"/>
</dbReference>
<dbReference type="PANTHER" id="PTHR42659">
    <property type="entry name" value="XANTHINE DEHYDROGENASE SUBUNIT C-RELATED"/>
    <property type="match status" value="1"/>
</dbReference>
<name>A0AAV3S713_9EURY</name>
<organism evidence="5 6">
    <name type="scientific">Halarchaeum salinum</name>
    <dbReference type="NCBI Taxonomy" id="489912"/>
    <lineage>
        <taxon>Archaea</taxon>
        <taxon>Methanobacteriati</taxon>
        <taxon>Methanobacteriota</taxon>
        <taxon>Stenosarchaea group</taxon>
        <taxon>Halobacteria</taxon>
        <taxon>Halobacteriales</taxon>
        <taxon>Halobacteriaceae</taxon>
    </lineage>
</organism>
<evidence type="ECO:0000313" key="6">
    <source>
        <dbReference type="Proteomes" id="UP001500837"/>
    </source>
</evidence>
<keyword evidence="1" id="KW-0285">Flavoprotein</keyword>
<protein>
    <submittedName>
        <fullName evidence="5">Xanthine dehydrogenase family protein subunit M</fullName>
    </submittedName>
</protein>
<keyword evidence="6" id="KW-1185">Reference proteome</keyword>
<dbReference type="AlphaFoldDB" id="A0AAV3S713"/>
<evidence type="ECO:0000313" key="5">
    <source>
        <dbReference type="EMBL" id="GAA0303202.1"/>
    </source>
</evidence>
<dbReference type="Proteomes" id="UP001500837">
    <property type="component" value="Unassembled WGS sequence"/>
</dbReference>
<evidence type="ECO:0000256" key="2">
    <source>
        <dbReference type="ARBA" id="ARBA00022827"/>
    </source>
</evidence>
<dbReference type="Pfam" id="PF03450">
    <property type="entry name" value="CO_deh_flav_C"/>
    <property type="match status" value="1"/>
</dbReference>
<dbReference type="InterPro" id="IPR016166">
    <property type="entry name" value="FAD-bd_PCMH"/>
</dbReference>
<dbReference type="Pfam" id="PF00941">
    <property type="entry name" value="FAD_binding_5"/>
    <property type="match status" value="1"/>
</dbReference>
<accession>A0AAV3S713</accession>
<feature type="domain" description="FAD-binding PCMH-type" evidence="4">
    <location>
        <begin position="1"/>
        <end position="177"/>
    </location>
</feature>
<dbReference type="PROSITE" id="PS51387">
    <property type="entry name" value="FAD_PCMH"/>
    <property type="match status" value="1"/>
</dbReference>
<proteinExistence type="predicted"/>
<evidence type="ECO:0000259" key="4">
    <source>
        <dbReference type="PROSITE" id="PS51387"/>
    </source>
</evidence>
<dbReference type="RefSeq" id="WP_211312472.1">
    <property type="nucleotide sequence ID" value="NZ_BAAABL010000045.1"/>
</dbReference>
<dbReference type="InterPro" id="IPR016167">
    <property type="entry name" value="FAD-bd_PCMH_sub1"/>
</dbReference>
<dbReference type="SUPFAM" id="SSF55447">
    <property type="entry name" value="CO dehydrogenase flavoprotein C-terminal domain-like"/>
    <property type="match status" value="1"/>
</dbReference>
<keyword evidence="3" id="KW-0560">Oxidoreductase</keyword>
<evidence type="ECO:0000256" key="1">
    <source>
        <dbReference type="ARBA" id="ARBA00022630"/>
    </source>
</evidence>
<dbReference type="PANTHER" id="PTHR42659:SF2">
    <property type="entry name" value="XANTHINE DEHYDROGENASE SUBUNIT C-RELATED"/>
    <property type="match status" value="1"/>
</dbReference>
<reference evidence="5 6" key="1">
    <citation type="journal article" date="2019" name="Int. J. Syst. Evol. Microbiol.">
        <title>The Global Catalogue of Microorganisms (GCM) 10K type strain sequencing project: providing services to taxonomists for standard genome sequencing and annotation.</title>
        <authorList>
            <consortium name="The Broad Institute Genomics Platform"/>
            <consortium name="The Broad Institute Genome Sequencing Center for Infectious Disease"/>
            <person name="Wu L."/>
            <person name="Ma J."/>
        </authorList>
    </citation>
    <scope>NUCLEOTIDE SEQUENCE [LARGE SCALE GENOMIC DNA]</scope>
    <source>
        <strain evidence="5 6">JCM 16330</strain>
    </source>
</reference>
<dbReference type="InterPro" id="IPR051312">
    <property type="entry name" value="Diverse_Substr_Oxidored"/>
</dbReference>
<dbReference type="InterPro" id="IPR005107">
    <property type="entry name" value="CO_DH_flav_C"/>
</dbReference>
<keyword evidence="2" id="KW-0274">FAD</keyword>
<dbReference type="Gene3D" id="3.30.465.10">
    <property type="match status" value="1"/>
</dbReference>
<sequence length="285" mass="29746">MPVRYAGKRVQADTVDEALALLNAESDARILAGGYSLIPALKDGLETPEQLVDIAGINSLSGITHDGGETRLGALTTHAEIADSETVGEHARALALATDSVGDRQAKHRGTIAGNLVFADRKYDAPAAFLALGGRIVARSLDGTRAIGADEWFRESGEIALAADELVTEVVLPDTDRSGYIRTSEYSGYAVVSVAVALDIVDGVVGSARVAANGAKAYPIRLPAVEERLVGEPANDLPAAEAADAALSDVDPASLVVDAAAAGRYRRQLVRSYCRRALKQTTASP</sequence>
<dbReference type="GO" id="GO:0016491">
    <property type="term" value="F:oxidoreductase activity"/>
    <property type="evidence" value="ECO:0007669"/>
    <property type="project" value="UniProtKB-KW"/>
</dbReference>
<dbReference type="InterPro" id="IPR036683">
    <property type="entry name" value="CO_DH_flav_C_dom_sf"/>
</dbReference>
<dbReference type="GO" id="GO:0071949">
    <property type="term" value="F:FAD binding"/>
    <property type="evidence" value="ECO:0007669"/>
    <property type="project" value="InterPro"/>
</dbReference>
<dbReference type="EMBL" id="BAAABL010000045">
    <property type="protein sequence ID" value="GAA0303202.1"/>
    <property type="molecule type" value="Genomic_DNA"/>
</dbReference>
<dbReference type="Gene3D" id="3.30.390.50">
    <property type="entry name" value="CO dehydrogenase flavoprotein, C-terminal domain"/>
    <property type="match status" value="1"/>
</dbReference>
<dbReference type="InterPro" id="IPR002346">
    <property type="entry name" value="Mopterin_DH_FAD-bd"/>
</dbReference>
<gene>
    <name evidence="5" type="ORF">GCM10009066_16580</name>
</gene>
<dbReference type="InterPro" id="IPR016169">
    <property type="entry name" value="FAD-bd_PCMH_sub2"/>
</dbReference>
<dbReference type="Gene3D" id="3.30.43.10">
    <property type="entry name" value="Uridine Diphospho-n-acetylenolpyruvylglucosamine Reductase, domain 2"/>
    <property type="match status" value="1"/>
</dbReference>
<dbReference type="InterPro" id="IPR036318">
    <property type="entry name" value="FAD-bd_PCMH-like_sf"/>
</dbReference>
<evidence type="ECO:0000256" key="3">
    <source>
        <dbReference type="ARBA" id="ARBA00023002"/>
    </source>
</evidence>
<comment type="caution">
    <text evidence="5">The sequence shown here is derived from an EMBL/GenBank/DDBJ whole genome shotgun (WGS) entry which is preliminary data.</text>
</comment>
<dbReference type="SMART" id="SM01092">
    <property type="entry name" value="CO_deh_flav_C"/>
    <property type="match status" value="1"/>
</dbReference>